<dbReference type="OrthoDB" id="428307at2"/>
<proteinExistence type="predicted"/>
<dbReference type="Pfam" id="PF10052">
    <property type="entry name" value="DUF2288"/>
    <property type="match status" value="1"/>
</dbReference>
<keyword evidence="2" id="KW-1185">Reference proteome</keyword>
<sequence>MVLSKEELALSIDEAEWDWLRAHLERGGIILVNDNIDLADAALRVAGDDTEIIADWISTGMIGKPSESQIQAWDSNRHKKFSMLIVNPYVLIQEKTPTFH</sequence>
<dbReference type="EMBL" id="SRSD01000005">
    <property type="protein sequence ID" value="KAA0891587.1"/>
    <property type="molecule type" value="Genomic_DNA"/>
</dbReference>
<name>A0A5A9XEL0_9BACT</name>
<dbReference type="InterPro" id="IPR018741">
    <property type="entry name" value="DUF2288"/>
</dbReference>
<evidence type="ECO:0000313" key="2">
    <source>
        <dbReference type="Proteomes" id="UP000324298"/>
    </source>
</evidence>
<evidence type="ECO:0000313" key="1">
    <source>
        <dbReference type="EMBL" id="KAA0891587.1"/>
    </source>
</evidence>
<reference evidence="1 2" key="1">
    <citation type="submission" date="2019-04" db="EMBL/GenBank/DDBJ databases">
        <title>Geobacter ruber sp. nov., ferric-reducing bacteria isolated from paddy soil.</title>
        <authorList>
            <person name="Xu Z."/>
            <person name="Masuda Y."/>
            <person name="Itoh H."/>
            <person name="Senoo K."/>
        </authorList>
    </citation>
    <scope>NUCLEOTIDE SEQUENCE [LARGE SCALE GENOMIC DNA]</scope>
    <source>
        <strain evidence="1 2">Red88</strain>
    </source>
</reference>
<dbReference type="RefSeq" id="WP_149307287.1">
    <property type="nucleotide sequence ID" value="NZ_SRSD01000005.1"/>
</dbReference>
<dbReference type="AlphaFoldDB" id="A0A5A9XEL0"/>
<comment type="caution">
    <text evidence="1">The sequence shown here is derived from an EMBL/GenBank/DDBJ whole genome shotgun (WGS) entry which is preliminary data.</text>
</comment>
<accession>A0A5A9XEL0</accession>
<organism evidence="1 2">
    <name type="scientific">Oryzomonas rubra</name>
    <dbReference type="NCBI Taxonomy" id="2509454"/>
    <lineage>
        <taxon>Bacteria</taxon>
        <taxon>Pseudomonadati</taxon>
        <taxon>Thermodesulfobacteriota</taxon>
        <taxon>Desulfuromonadia</taxon>
        <taxon>Geobacterales</taxon>
        <taxon>Geobacteraceae</taxon>
        <taxon>Oryzomonas</taxon>
    </lineage>
</organism>
<protein>
    <submittedName>
        <fullName evidence="1">DUF2288 domain-containing protein</fullName>
    </submittedName>
</protein>
<gene>
    <name evidence="1" type="ORF">ET418_09040</name>
</gene>
<dbReference type="Proteomes" id="UP000324298">
    <property type="component" value="Unassembled WGS sequence"/>
</dbReference>